<sequence length="380" mass="38486">MLNDIDPVCLAGVDYEAVLVTVKAETITDIPFSLAIKNHCSSGSFADITIVDFEDLAPGSGSSSGLDLGPIPEAYSSGDDAEEPIHLEGGEGYADAMVALGVPPPLVPQGEPHSAAPAASLVAQALAKAPPVPLVCGTPIISKPAKVGVKLRLGFFDVLVEGVGGEKLFFRLPLRPASSDPGCKGLLVANFASASVGLVNSIALVGPLRRPTLSVSVLARSPLSGAVAAVPLEEAQALVLGLPAPSPLPSVDAAGFAAPAEPLPVVSTLALDASPVRDTLWHAPPDEEILPPRRCSRFAGDTTFVSIIDKAVQRKKALNKASGSRPLRRGELVADDLLAVAVEDGKALAAGDVGALASACDLPLARLGLGAASSSTVGTP</sequence>
<protein>
    <submittedName>
        <fullName evidence="1">Uncharacterized protein</fullName>
    </submittedName>
</protein>
<evidence type="ECO:0000313" key="1">
    <source>
        <dbReference type="EMBL" id="KAK1631775.1"/>
    </source>
</evidence>
<gene>
    <name evidence="1" type="ORF">QYE76_006090</name>
</gene>
<dbReference type="PANTHER" id="PTHR34303">
    <property type="entry name" value="OS01G0890400 PROTEIN-RELATED"/>
    <property type="match status" value="1"/>
</dbReference>
<dbReference type="EMBL" id="JAUUTY010000005">
    <property type="protein sequence ID" value="KAK1631775.1"/>
    <property type="molecule type" value="Genomic_DNA"/>
</dbReference>
<dbReference type="PANTHER" id="PTHR34303:SF8">
    <property type="entry name" value="OS09G0372600 PROTEIN"/>
    <property type="match status" value="1"/>
</dbReference>
<dbReference type="AlphaFoldDB" id="A0AAD8RU84"/>
<evidence type="ECO:0000313" key="2">
    <source>
        <dbReference type="Proteomes" id="UP001231189"/>
    </source>
</evidence>
<accession>A0AAD8RU84</accession>
<organism evidence="1 2">
    <name type="scientific">Lolium multiflorum</name>
    <name type="common">Italian ryegrass</name>
    <name type="synonym">Lolium perenne subsp. multiflorum</name>
    <dbReference type="NCBI Taxonomy" id="4521"/>
    <lineage>
        <taxon>Eukaryota</taxon>
        <taxon>Viridiplantae</taxon>
        <taxon>Streptophyta</taxon>
        <taxon>Embryophyta</taxon>
        <taxon>Tracheophyta</taxon>
        <taxon>Spermatophyta</taxon>
        <taxon>Magnoliopsida</taxon>
        <taxon>Liliopsida</taxon>
        <taxon>Poales</taxon>
        <taxon>Poaceae</taxon>
        <taxon>BOP clade</taxon>
        <taxon>Pooideae</taxon>
        <taxon>Poodae</taxon>
        <taxon>Poeae</taxon>
        <taxon>Poeae Chloroplast Group 2 (Poeae type)</taxon>
        <taxon>Loliodinae</taxon>
        <taxon>Loliinae</taxon>
        <taxon>Lolium</taxon>
    </lineage>
</organism>
<reference evidence="1" key="1">
    <citation type="submission" date="2023-07" db="EMBL/GenBank/DDBJ databases">
        <title>A chromosome-level genome assembly of Lolium multiflorum.</title>
        <authorList>
            <person name="Chen Y."/>
            <person name="Copetti D."/>
            <person name="Kolliker R."/>
            <person name="Studer B."/>
        </authorList>
    </citation>
    <scope>NUCLEOTIDE SEQUENCE</scope>
    <source>
        <strain evidence="1">02402/16</strain>
        <tissue evidence="1">Leaf</tissue>
    </source>
</reference>
<name>A0AAD8RU84_LOLMU</name>
<dbReference type="Proteomes" id="UP001231189">
    <property type="component" value="Unassembled WGS sequence"/>
</dbReference>
<comment type="caution">
    <text evidence="1">The sequence shown here is derived from an EMBL/GenBank/DDBJ whole genome shotgun (WGS) entry which is preliminary data.</text>
</comment>
<proteinExistence type="predicted"/>
<keyword evidence="2" id="KW-1185">Reference proteome</keyword>